<name>A0ABV8JMZ9_9FLAO</name>
<dbReference type="Gene3D" id="2.130.10.130">
    <property type="entry name" value="Integrin alpha, N-terminal"/>
    <property type="match status" value="3"/>
</dbReference>
<dbReference type="SUPFAM" id="SSF69318">
    <property type="entry name" value="Integrin alpha N-terminal domain"/>
    <property type="match status" value="2"/>
</dbReference>
<reference evidence="4" key="1">
    <citation type="journal article" date="2019" name="Int. J. Syst. Evol. Microbiol.">
        <title>The Global Catalogue of Microorganisms (GCM) 10K type strain sequencing project: providing services to taxonomists for standard genome sequencing and annotation.</title>
        <authorList>
            <consortium name="The Broad Institute Genomics Platform"/>
            <consortium name="The Broad Institute Genome Sequencing Center for Infectious Disease"/>
            <person name="Wu L."/>
            <person name="Ma J."/>
        </authorList>
    </citation>
    <scope>NUCLEOTIDE SEQUENCE [LARGE SCALE GENOMIC DNA]</scope>
    <source>
        <strain evidence="4">CECT 7477</strain>
    </source>
</reference>
<accession>A0ABV8JMZ9</accession>
<dbReference type="InterPro" id="IPR028994">
    <property type="entry name" value="Integrin_alpha_N"/>
</dbReference>
<dbReference type="Pfam" id="PF13517">
    <property type="entry name" value="FG-GAP_3"/>
    <property type="match status" value="4"/>
</dbReference>
<dbReference type="RefSeq" id="WP_225621114.1">
    <property type="nucleotide sequence ID" value="NZ_JACYFJ010000001.1"/>
</dbReference>
<evidence type="ECO:0000313" key="3">
    <source>
        <dbReference type="EMBL" id="MFC4095208.1"/>
    </source>
</evidence>
<feature type="domain" description="ASPIC/UnbV" evidence="2">
    <location>
        <begin position="530"/>
        <end position="598"/>
    </location>
</feature>
<organism evidence="3 4">
    <name type="scientific">Euzebyella saccharophila</name>
    <dbReference type="NCBI Taxonomy" id="679664"/>
    <lineage>
        <taxon>Bacteria</taxon>
        <taxon>Pseudomonadati</taxon>
        <taxon>Bacteroidota</taxon>
        <taxon>Flavobacteriia</taxon>
        <taxon>Flavobacteriales</taxon>
        <taxon>Flavobacteriaceae</taxon>
        <taxon>Euzebyella</taxon>
    </lineage>
</organism>
<evidence type="ECO:0000313" key="4">
    <source>
        <dbReference type="Proteomes" id="UP001595814"/>
    </source>
</evidence>
<comment type="caution">
    <text evidence="3">The sequence shown here is derived from an EMBL/GenBank/DDBJ whole genome shotgun (WGS) entry which is preliminary data.</text>
</comment>
<dbReference type="InterPro" id="IPR027039">
    <property type="entry name" value="Crtac1"/>
</dbReference>
<gene>
    <name evidence="3" type="ORF">ACFOUT_04940</name>
</gene>
<dbReference type="Proteomes" id="UP001595814">
    <property type="component" value="Unassembled WGS sequence"/>
</dbReference>
<keyword evidence="4" id="KW-1185">Reference proteome</keyword>
<keyword evidence="1" id="KW-0732">Signal</keyword>
<proteinExistence type="predicted"/>
<dbReference type="Pfam" id="PF07593">
    <property type="entry name" value="UnbV_ASPIC"/>
    <property type="match status" value="1"/>
</dbReference>
<dbReference type="PROSITE" id="PS51257">
    <property type="entry name" value="PROKAR_LIPOPROTEIN"/>
    <property type="match status" value="1"/>
</dbReference>
<dbReference type="PANTHER" id="PTHR16026:SF0">
    <property type="entry name" value="CARTILAGE ACIDIC PROTEIN 1"/>
    <property type="match status" value="1"/>
</dbReference>
<dbReference type="InterPro" id="IPR011519">
    <property type="entry name" value="UnbV_ASPIC"/>
</dbReference>
<dbReference type="PANTHER" id="PTHR16026">
    <property type="entry name" value="CARTILAGE ACIDIC PROTEIN 1"/>
    <property type="match status" value="1"/>
</dbReference>
<dbReference type="InterPro" id="IPR013517">
    <property type="entry name" value="FG-GAP"/>
</dbReference>
<evidence type="ECO:0000256" key="1">
    <source>
        <dbReference type="ARBA" id="ARBA00022729"/>
    </source>
</evidence>
<sequence length="1097" mass="123218">MQKQNMMRFYFLIFGILAFSCTPEVSENSKATSLFTLKKPSETGINFENNLTYTETFNPYLYRNFYNGGGIAIGDVNNDGLEDIYFTGNMVDNKLYLNKGNWKFEEIALSAGVSCPNVWSTGATFADINNDGFLDLYVCKSGKPEGSNRHNELFINNGDLTFTEESKKYGLDIMGLSVHAAFFDYDKDGDLDAYILNNSLKSIGGFDLIKDQRLIPDEQGNGNKFLKNEGGTFVDATQDVGIFSSAIGFGLGITLGDFNDDSWTDVFISNDFFERDYLYINLGNGKFKEDLESYFSSISMGSMGADLADLNNDLLPDLIVTEMLPETDERKKTKTVFESWDKHEMAVSKGYFYQYPRNVLQRNLGGSSFSEIGRQAQISATEWSWAALLFDMDNDGLRDIFISNGIYKDLLDRDYLNFEANDETIRNKLNQKEKNVITKLIDGMPSQAVANGTFKNVGSFKFENKAKDWGLDSPSFSNGSAYADLDNDGDLDLVLNNVNMPSFVYENQTDTTKNRSLQLQLLQKKGNRNAIGAKIKLLQNNGTKAMAENFVSRGFQSSVSSKIHFGIGKAKTVDTLIIEWPDGTLQKLSHLETNKTHTINHPEDTAEPQAENIGKKSRFLTPSEHLFHFRHQENRYTDFNNERLLTQAYSNEGPAFAKQDINQDGIDDYFVGGAKGQNGRLYISSQSGHKEVIEPFVNETNSEDSDAIFFDADNDGDLDLYVAHGGRAFSPYSPDLHDTFYKNVNGSFEKVNKALNFPKSISSSVVISNDIDLDGDLDLFIGERYQTNTYGLPGSGFIFENDGSGNFALRQELKDLGMITSATWVDIDNDQKEELIVIGEWMPIKAFANNDGKLLDASEKLGLKDLSGLWTSIFTTDVDGDGDKDIIAGNLGLNTYMQPGMRMYINDFDQNGFKEQIVCNSKNGNYYPIVDKDELIAQIPSLKKKLLYYKDYATADMTTLFDENIISESFQLNLDIIESVVLINENGKFSVKILPAELQYSPIYSIISKDVNEDGIDELFFGGNQYIVKPQFGRYDASSGWGIIGNKNIPIEKRKVIPLYIPGQIRSLDFTKKNNENILIATINNDSTKFYRFNKDY</sequence>
<evidence type="ECO:0000259" key="2">
    <source>
        <dbReference type="Pfam" id="PF07593"/>
    </source>
</evidence>
<protein>
    <submittedName>
        <fullName evidence="3">VCBS repeat-containing protein</fullName>
    </submittedName>
</protein>
<dbReference type="EMBL" id="JBHSAW010000004">
    <property type="protein sequence ID" value="MFC4095208.1"/>
    <property type="molecule type" value="Genomic_DNA"/>
</dbReference>